<keyword evidence="6" id="KW-1185">Reference proteome</keyword>
<evidence type="ECO:0000256" key="2">
    <source>
        <dbReference type="ARBA" id="ARBA00022771"/>
    </source>
</evidence>
<comment type="caution">
    <text evidence="5">The sequence shown here is derived from an EMBL/GenBank/DDBJ whole genome shotgun (WGS) entry which is preliminary data.</text>
</comment>
<dbReference type="InterPro" id="IPR007588">
    <property type="entry name" value="Znf_FLYWCH"/>
</dbReference>
<dbReference type="EMBL" id="JARPUR010000002">
    <property type="protein sequence ID" value="KAK4882924.1"/>
    <property type="molecule type" value="Genomic_DNA"/>
</dbReference>
<protein>
    <recommendedName>
        <fullName evidence="4">FLYWCH-type domain-containing protein</fullName>
    </recommendedName>
</protein>
<keyword evidence="1" id="KW-0479">Metal-binding</keyword>
<sequence>MDRQIQSKRGVEKFTYNGFIYVFDKCSKGDDSLKFWRCERRGRCNARLHTRDGNVLKETANHAHDSSVGGVEVAIALTNLRKLINNSIVNVPPAAQACLPSTSALRKIVRRKRRQIHAVPANPINMNELILAERYKIYQTQVGVDESFLLADNEEDQRIIIFGRRSWLQHLQVSNTWYADGTFSVTPRPFYQVYVVLAERFGGVHPIFYALLPNKQRNTYHRMFQMIKEAQPNLMPRTINCDFEFLQLLRIIFRKPQSTDVFFICPKI</sequence>
<keyword evidence="3" id="KW-0862">Zinc</keyword>
<dbReference type="GO" id="GO:0008270">
    <property type="term" value="F:zinc ion binding"/>
    <property type="evidence" value="ECO:0007669"/>
    <property type="project" value="UniProtKB-KW"/>
</dbReference>
<name>A0AAN7PDF2_9COLE</name>
<evidence type="ECO:0000256" key="1">
    <source>
        <dbReference type="ARBA" id="ARBA00022723"/>
    </source>
</evidence>
<dbReference type="Pfam" id="PF04500">
    <property type="entry name" value="FLYWCH"/>
    <property type="match status" value="1"/>
</dbReference>
<feature type="domain" description="FLYWCH-type" evidence="4">
    <location>
        <begin position="5"/>
        <end position="64"/>
    </location>
</feature>
<reference evidence="6" key="1">
    <citation type="submission" date="2023-01" db="EMBL/GenBank/DDBJ databases">
        <title>Key to firefly adult light organ development and bioluminescence: homeobox transcription factors regulate luciferase expression and transportation to peroxisome.</title>
        <authorList>
            <person name="Fu X."/>
        </authorList>
    </citation>
    <scope>NUCLEOTIDE SEQUENCE [LARGE SCALE GENOMIC DNA]</scope>
</reference>
<gene>
    <name evidence="5" type="ORF">RN001_006243</name>
</gene>
<accession>A0AAN7PDF2</accession>
<dbReference type="AlphaFoldDB" id="A0AAN7PDF2"/>
<evidence type="ECO:0000313" key="5">
    <source>
        <dbReference type="EMBL" id="KAK4882924.1"/>
    </source>
</evidence>
<evidence type="ECO:0000313" key="6">
    <source>
        <dbReference type="Proteomes" id="UP001353858"/>
    </source>
</evidence>
<dbReference type="Proteomes" id="UP001353858">
    <property type="component" value="Unassembled WGS sequence"/>
</dbReference>
<keyword evidence="2" id="KW-0863">Zinc-finger</keyword>
<proteinExistence type="predicted"/>
<evidence type="ECO:0000259" key="4">
    <source>
        <dbReference type="Pfam" id="PF04500"/>
    </source>
</evidence>
<dbReference type="Gene3D" id="2.20.25.240">
    <property type="match status" value="1"/>
</dbReference>
<organism evidence="5 6">
    <name type="scientific">Aquatica leii</name>
    <dbReference type="NCBI Taxonomy" id="1421715"/>
    <lineage>
        <taxon>Eukaryota</taxon>
        <taxon>Metazoa</taxon>
        <taxon>Ecdysozoa</taxon>
        <taxon>Arthropoda</taxon>
        <taxon>Hexapoda</taxon>
        <taxon>Insecta</taxon>
        <taxon>Pterygota</taxon>
        <taxon>Neoptera</taxon>
        <taxon>Endopterygota</taxon>
        <taxon>Coleoptera</taxon>
        <taxon>Polyphaga</taxon>
        <taxon>Elateriformia</taxon>
        <taxon>Elateroidea</taxon>
        <taxon>Lampyridae</taxon>
        <taxon>Luciolinae</taxon>
        <taxon>Aquatica</taxon>
    </lineage>
</organism>
<evidence type="ECO:0000256" key="3">
    <source>
        <dbReference type="ARBA" id="ARBA00022833"/>
    </source>
</evidence>